<dbReference type="GO" id="GO:0006276">
    <property type="term" value="P:plasmid maintenance"/>
    <property type="evidence" value="ECO:0007669"/>
    <property type="project" value="UniProtKB-KW"/>
</dbReference>
<comment type="caution">
    <text evidence="7">The sequence shown here is derived from an EMBL/GenBank/DDBJ whole genome shotgun (WGS) entry which is preliminary data.</text>
</comment>
<evidence type="ECO:0000256" key="3">
    <source>
        <dbReference type="ARBA" id="ARBA00023015"/>
    </source>
</evidence>
<sequence length="80" mass="9644">MTEQNEKKKREYRLGNPLTLTEYTNRYRDRKKENNREMRLFIPIDLGNRFTEHCREIGKSRSEIVSNLIEDYIQSVCSTS</sequence>
<reference evidence="7 8" key="1">
    <citation type="journal article" date="2012" name="Genome Res.">
        <title>Genomic basis of endosymbiont-conferred protection against an insect parasitoid.</title>
        <authorList>
            <person name="Hansen A.K."/>
            <person name="Vorburger C."/>
            <person name="Moran N.A."/>
        </authorList>
    </citation>
    <scope>NUCLEOTIDE SEQUENCE [LARGE SCALE GENOMIC DNA]</scope>
    <source>
        <strain evidence="8">R5.15</strain>
    </source>
</reference>
<dbReference type="AlphaFoldDB" id="G2H038"/>
<dbReference type="GO" id="GO:0043565">
    <property type="term" value="F:sequence-specific DNA binding"/>
    <property type="evidence" value="ECO:0007669"/>
    <property type="project" value="UniProtKB-ARBA"/>
</dbReference>
<dbReference type="InterPro" id="IPR019661">
    <property type="entry name" value="RepA2"/>
</dbReference>
<evidence type="ECO:0000313" key="8">
    <source>
        <dbReference type="Proteomes" id="UP000004116"/>
    </source>
</evidence>
<dbReference type="GO" id="GO:0006355">
    <property type="term" value="P:regulation of DNA-templated transcription"/>
    <property type="evidence" value="ECO:0007669"/>
    <property type="project" value="InterPro"/>
</dbReference>
<dbReference type="RefSeq" id="WP_006707072.1">
    <property type="nucleotide sequence ID" value="NZ_AGCA01000345.1"/>
</dbReference>
<dbReference type="Proteomes" id="UP000004116">
    <property type="component" value="Unassembled WGS sequence"/>
</dbReference>
<name>G2H038_9ENTR</name>
<evidence type="ECO:0000256" key="6">
    <source>
        <dbReference type="ARBA" id="ARBA00031853"/>
    </source>
</evidence>
<evidence type="ECO:0000256" key="1">
    <source>
        <dbReference type="ARBA" id="ARBA00022491"/>
    </source>
</evidence>
<keyword evidence="8" id="KW-1185">Reference proteome</keyword>
<keyword evidence="5" id="KW-0804">Transcription</keyword>
<evidence type="ECO:0000313" key="7">
    <source>
        <dbReference type="EMBL" id="EGY28633.1"/>
    </source>
</evidence>
<evidence type="ECO:0000256" key="5">
    <source>
        <dbReference type="ARBA" id="ARBA00023163"/>
    </source>
</evidence>
<gene>
    <name evidence="7" type="ORF">Rin_00014180</name>
</gene>
<dbReference type="InterPro" id="IPR013321">
    <property type="entry name" value="Arc_rbn_hlx_hlx"/>
</dbReference>
<dbReference type="EMBL" id="AGCA01000345">
    <property type="protein sequence ID" value="EGY28633.1"/>
    <property type="molecule type" value="Genomic_DNA"/>
</dbReference>
<dbReference type="OrthoDB" id="6506470at2"/>
<protein>
    <recommendedName>
        <fullName evidence="6">Protein CopB</fullName>
    </recommendedName>
</protein>
<keyword evidence="4" id="KW-0238">DNA-binding</keyword>
<accession>G2H038</accession>
<dbReference type="Gene3D" id="1.10.1220.10">
    <property type="entry name" value="Met repressor-like"/>
    <property type="match status" value="1"/>
</dbReference>
<dbReference type="Pfam" id="PF10723">
    <property type="entry name" value="RepB-RCR_reg"/>
    <property type="match status" value="1"/>
</dbReference>
<evidence type="ECO:0000256" key="4">
    <source>
        <dbReference type="ARBA" id="ARBA00023125"/>
    </source>
</evidence>
<keyword evidence="2" id="KW-0615">Plasmid copy control</keyword>
<organism evidence="7 8">
    <name type="scientific">Candidatus Regiella insecticola 5.15</name>
    <dbReference type="NCBI Taxonomy" id="1005043"/>
    <lineage>
        <taxon>Bacteria</taxon>
        <taxon>Pseudomonadati</taxon>
        <taxon>Pseudomonadota</taxon>
        <taxon>Gammaproteobacteria</taxon>
        <taxon>Enterobacterales</taxon>
        <taxon>Enterobacteriaceae</taxon>
        <taxon>aphid secondary symbionts</taxon>
        <taxon>Candidatus Regiella</taxon>
    </lineage>
</organism>
<evidence type="ECO:0000256" key="2">
    <source>
        <dbReference type="ARBA" id="ARBA00022689"/>
    </source>
</evidence>
<proteinExistence type="predicted"/>
<keyword evidence="3" id="KW-0805">Transcription regulation</keyword>
<keyword evidence="1" id="KW-0678">Repressor</keyword>